<dbReference type="PANTHER" id="PTHR47359:SF3">
    <property type="entry name" value="NLP_P60 DOMAIN-CONTAINING PROTEIN-RELATED"/>
    <property type="match status" value="1"/>
</dbReference>
<dbReference type="SUPFAM" id="SSF54001">
    <property type="entry name" value="Cysteine proteinases"/>
    <property type="match status" value="1"/>
</dbReference>
<dbReference type="InterPro" id="IPR038765">
    <property type="entry name" value="Papain-like_cys_pep_sf"/>
</dbReference>
<evidence type="ECO:0000256" key="2">
    <source>
        <dbReference type="ARBA" id="ARBA00022670"/>
    </source>
</evidence>
<accession>A0A375YXB3</accession>
<dbReference type="InterPro" id="IPR051794">
    <property type="entry name" value="PG_Endopeptidase_C40"/>
</dbReference>
<organism evidence="7 8">
    <name type="scientific">Mycobacterium shimoidei</name>
    <dbReference type="NCBI Taxonomy" id="29313"/>
    <lineage>
        <taxon>Bacteria</taxon>
        <taxon>Bacillati</taxon>
        <taxon>Actinomycetota</taxon>
        <taxon>Actinomycetes</taxon>
        <taxon>Mycobacteriales</taxon>
        <taxon>Mycobacteriaceae</taxon>
        <taxon>Mycobacterium</taxon>
    </lineage>
</organism>
<reference evidence="7 8" key="1">
    <citation type="submission" date="2018-05" db="EMBL/GenBank/DDBJ databases">
        <authorList>
            <consortium name="IHU Genomes"/>
        </authorList>
    </citation>
    <scope>NUCLEOTIDE SEQUENCE [LARGE SCALE GENOMIC DNA]</scope>
    <source>
        <strain evidence="7 8">P7336</strain>
    </source>
</reference>
<dbReference type="AlphaFoldDB" id="A0A375YXB3"/>
<keyword evidence="4" id="KW-0788">Thiol protease</keyword>
<dbReference type="Pfam" id="PF00877">
    <property type="entry name" value="NLPC_P60"/>
    <property type="match status" value="1"/>
</dbReference>
<keyword evidence="8" id="KW-1185">Reference proteome</keyword>
<sequence>MPIRRFAAAILAAVCTIMASPPAAANPGAVDAARSAIGKPYRWGATGPDAFDCSGLVVWSYAQIGVAVPRTSQQQAAAGQPVARDELEPGDVVTFYPTASHSAIYSGGGMVIHASTYGRPVAEVPLPAAGPWHNARRY</sequence>
<evidence type="ECO:0000259" key="6">
    <source>
        <dbReference type="PROSITE" id="PS51935"/>
    </source>
</evidence>
<dbReference type="GO" id="GO:0008234">
    <property type="term" value="F:cysteine-type peptidase activity"/>
    <property type="evidence" value="ECO:0007669"/>
    <property type="project" value="UniProtKB-KW"/>
</dbReference>
<evidence type="ECO:0000256" key="3">
    <source>
        <dbReference type="ARBA" id="ARBA00022801"/>
    </source>
</evidence>
<keyword evidence="3" id="KW-0378">Hydrolase</keyword>
<dbReference type="EMBL" id="UEGW01000001">
    <property type="protein sequence ID" value="SRX93551.1"/>
    <property type="molecule type" value="Genomic_DNA"/>
</dbReference>
<dbReference type="GO" id="GO:0006508">
    <property type="term" value="P:proteolysis"/>
    <property type="evidence" value="ECO:0007669"/>
    <property type="project" value="UniProtKB-KW"/>
</dbReference>
<proteinExistence type="inferred from homology"/>
<dbReference type="Proteomes" id="UP000252015">
    <property type="component" value="Unassembled WGS sequence"/>
</dbReference>
<dbReference type="Gene3D" id="3.90.1720.10">
    <property type="entry name" value="endopeptidase domain like (from Nostoc punctiforme)"/>
    <property type="match status" value="1"/>
</dbReference>
<keyword evidence="2" id="KW-0645">Protease</keyword>
<evidence type="ECO:0000256" key="1">
    <source>
        <dbReference type="ARBA" id="ARBA00007074"/>
    </source>
</evidence>
<evidence type="ECO:0000256" key="4">
    <source>
        <dbReference type="ARBA" id="ARBA00022807"/>
    </source>
</evidence>
<protein>
    <submittedName>
        <fullName evidence="7">Protein NLP/P60 family, peptidoglycan lytic protein [Corynebacterium glutamicum ATCC]</fullName>
    </submittedName>
</protein>
<feature type="signal peptide" evidence="5">
    <location>
        <begin position="1"/>
        <end position="25"/>
    </location>
</feature>
<dbReference type="InterPro" id="IPR000064">
    <property type="entry name" value="NLP_P60_dom"/>
</dbReference>
<feature type="chain" id="PRO_5017027707" evidence="5">
    <location>
        <begin position="26"/>
        <end position="138"/>
    </location>
</feature>
<evidence type="ECO:0000313" key="7">
    <source>
        <dbReference type="EMBL" id="SRX93551.1"/>
    </source>
</evidence>
<dbReference type="PROSITE" id="PS51935">
    <property type="entry name" value="NLPC_P60"/>
    <property type="match status" value="1"/>
</dbReference>
<evidence type="ECO:0000313" key="8">
    <source>
        <dbReference type="Proteomes" id="UP000252015"/>
    </source>
</evidence>
<feature type="domain" description="NlpC/P60" evidence="6">
    <location>
        <begin position="23"/>
        <end position="138"/>
    </location>
</feature>
<name>A0A375YXB3_MYCSH</name>
<evidence type="ECO:0000256" key="5">
    <source>
        <dbReference type="SAM" id="SignalP"/>
    </source>
</evidence>
<comment type="similarity">
    <text evidence="1">Belongs to the peptidase C40 family.</text>
</comment>
<dbReference type="PANTHER" id="PTHR47359">
    <property type="entry name" value="PEPTIDOGLYCAN DL-ENDOPEPTIDASE CWLO"/>
    <property type="match status" value="1"/>
</dbReference>
<dbReference type="RefSeq" id="WP_113963531.1">
    <property type="nucleotide sequence ID" value="NZ_UEGW01000001.1"/>
</dbReference>
<gene>
    <name evidence="7" type="ORF">MSP7336_01789</name>
</gene>
<keyword evidence="5" id="KW-0732">Signal</keyword>